<sequence length="651" mass="74581">MKQLNVTFTIRTTKEHPKSSILRSRRTRARRRHRSRHGSTHKKQRKREETRRQRRSLNGSSHGRGHQTLETLPRSDSSLFDDREGYEFADFLASENTPLVEEWDGDSDEEEGVVEFFMNVAGSREEEVDLVLSFCPNETIRELESGSSALNSDKSCLLDDHSNDGTSSTPRDYLGPLTASELQSELQEERFVGQTDHDMNLSMRQPRSQISADRRLIYMTNLNRLGVIALITTASSNEASVLRGALVRHLSFASHLSVRVCPIGFPCHELAFDFPFYVWVRRDKKPEDPRLKRDGTPLRQVLDLSFLSQSDDLPDPPKADYLCKAHISVSILKIDIRRWVVYCFLDTYYDNSLNQESVEKYHSLMESNGFRVDPLTHGRLSANTPILDPWEYFWTVFGIRIRQVKDKWMSLIYELDKRVKTYIETSPLNTIPLPPRVLEQSLHWIRQTQSLLFDLTETLTTMIETWKSFKPCPPFSIQQIGRQHGPIEDAFTELGKCVNTLNSLRKRCDGFRGMIALHMNGEGNRDTKIATIIAQSTKTGTNYMIYLTCGIPCTQCVFPLTLTTGVLSMQESAIPAILGPTKLSFIVLSIISVVLVYVSLALLDRWDRIRLCLEATGQRLLGRFGRLKMEMNRPKAREEDEEQGVVDHSTR</sequence>
<evidence type="ECO:0000256" key="1">
    <source>
        <dbReference type="SAM" id="MobiDB-lite"/>
    </source>
</evidence>
<reference evidence="3 4" key="1">
    <citation type="journal article" date="2021" name="Nat. Commun.">
        <title>Genetic determinants of endophytism in the Arabidopsis root mycobiome.</title>
        <authorList>
            <person name="Mesny F."/>
            <person name="Miyauchi S."/>
            <person name="Thiergart T."/>
            <person name="Pickel B."/>
            <person name="Atanasova L."/>
            <person name="Karlsson M."/>
            <person name="Huettel B."/>
            <person name="Barry K.W."/>
            <person name="Haridas S."/>
            <person name="Chen C."/>
            <person name="Bauer D."/>
            <person name="Andreopoulos W."/>
            <person name="Pangilinan J."/>
            <person name="LaButti K."/>
            <person name="Riley R."/>
            <person name="Lipzen A."/>
            <person name="Clum A."/>
            <person name="Drula E."/>
            <person name="Henrissat B."/>
            <person name="Kohler A."/>
            <person name="Grigoriev I.V."/>
            <person name="Martin F.M."/>
            <person name="Hacquard S."/>
        </authorList>
    </citation>
    <scope>NUCLEOTIDE SEQUENCE [LARGE SCALE GENOMIC DNA]</scope>
    <source>
        <strain evidence="3 4">MPI-CAGE-CH-0241</strain>
    </source>
</reference>
<protein>
    <submittedName>
        <fullName evidence="3">Uncharacterized protein</fullName>
    </submittedName>
</protein>
<evidence type="ECO:0000313" key="3">
    <source>
        <dbReference type="EMBL" id="KAH6887711.1"/>
    </source>
</evidence>
<dbReference type="AlphaFoldDB" id="A0A9P9ARH4"/>
<dbReference type="OrthoDB" id="10071171at2759"/>
<keyword evidence="4" id="KW-1185">Reference proteome</keyword>
<evidence type="ECO:0000256" key="2">
    <source>
        <dbReference type="SAM" id="Phobius"/>
    </source>
</evidence>
<feature type="compositionally biased region" description="Polar residues" evidence="1">
    <location>
        <begin position="68"/>
        <end position="78"/>
    </location>
</feature>
<keyword evidence="2" id="KW-1133">Transmembrane helix</keyword>
<proteinExistence type="predicted"/>
<feature type="transmembrane region" description="Helical" evidence="2">
    <location>
        <begin position="583"/>
        <end position="603"/>
    </location>
</feature>
<name>A0A9P9ARH4_9HYPO</name>
<feature type="compositionally biased region" description="Basic residues" evidence="1">
    <location>
        <begin position="23"/>
        <end position="45"/>
    </location>
</feature>
<evidence type="ECO:0000313" key="4">
    <source>
        <dbReference type="Proteomes" id="UP000777438"/>
    </source>
</evidence>
<keyword evidence="2" id="KW-0472">Membrane</keyword>
<feature type="region of interest" description="Disordered" evidence="1">
    <location>
        <begin position="1"/>
        <end position="78"/>
    </location>
</feature>
<organism evidence="3 4">
    <name type="scientific">Thelonectria olida</name>
    <dbReference type="NCBI Taxonomy" id="1576542"/>
    <lineage>
        <taxon>Eukaryota</taxon>
        <taxon>Fungi</taxon>
        <taxon>Dikarya</taxon>
        <taxon>Ascomycota</taxon>
        <taxon>Pezizomycotina</taxon>
        <taxon>Sordariomycetes</taxon>
        <taxon>Hypocreomycetidae</taxon>
        <taxon>Hypocreales</taxon>
        <taxon>Nectriaceae</taxon>
        <taxon>Thelonectria</taxon>
    </lineage>
</organism>
<dbReference type="Proteomes" id="UP000777438">
    <property type="component" value="Unassembled WGS sequence"/>
</dbReference>
<dbReference type="EMBL" id="JAGPYM010000014">
    <property type="protein sequence ID" value="KAH6887711.1"/>
    <property type="molecule type" value="Genomic_DNA"/>
</dbReference>
<keyword evidence="2" id="KW-0812">Transmembrane</keyword>
<accession>A0A9P9ARH4</accession>
<comment type="caution">
    <text evidence="3">The sequence shown here is derived from an EMBL/GenBank/DDBJ whole genome shotgun (WGS) entry which is preliminary data.</text>
</comment>
<feature type="compositionally biased region" description="Polar residues" evidence="1">
    <location>
        <begin position="1"/>
        <end position="11"/>
    </location>
</feature>
<gene>
    <name evidence="3" type="ORF">B0T10DRAFT_549674</name>
</gene>